<evidence type="ECO:0000256" key="4">
    <source>
        <dbReference type="ARBA" id="ARBA00022980"/>
    </source>
</evidence>
<name>A0A955IWI2_UNCKA</name>
<comment type="caution">
    <text evidence="9">The sequence shown here is derived from an EMBL/GenBank/DDBJ whole genome shotgun (WGS) entry which is preliminary data.</text>
</comment>
<dbReference type="Gene3D" id="2.40.30.10">
    <property type="entry name" value="Translation factors"/>
    <property type="match status" value="1"/>
</dbReference>
<evidence type="ECO:0000256" key="2">
    <source>
        <dbReference type="ARBA" id="ARBA00022730"/>
    </source>
</evidence>
<keyword evidence="4 9" id="KW-0689">Ribosomal protein</keyword>
<evidence type="ECO:0000256" key="8">
    <source>
        <dbReference type="SAM" id="MobiDB-lite"/>
    </source>
</evidence>
<feature type="region of interest" description="Disordered" evidence="8">
    <location>
        <begin position="73"/>
        <end position="92"/>
    </location>
</feature>
<dbReference type="InterPro" id="IPR009000">
    <property type="entry name" value="Transl_B-barrel_sf"/>
</dbReference>
<dbReference type="PANTHER" id="PTHR11229">
    <property type="entry name" value="50S RIBOSOMAL PROTEIN L3"/>
    <property type="match status" value="1"/>
</dbReference>
<sequence length="161" mass="17353">MQDYKNWNKLKGKKLNMSQVFTPEGKVIPVTYVSLESALDSSVLNNEVVISSISKGKGFTGVMKKWNFKGAQATRGQSDKARSGGSIGAQTPSKVFKGKKMAGNQGNKQVTLKGLRIVDINNETKIIALTGPVPGARNADITIYIDLPQQGTVVEEVQNAN</sequence>
<evidence type="ECO:0000256" key="6">
    <source>
        <dbReference type="ARBA" id="ARBA00035243"/>
    </source>
</evidence>
<dbReference type="FunFam" id="2.40.30.10:FF:000004">
    <property type="entry name" value="50S ribosomal protein L3"/>
    <property type="match status" value="1"/>
</dbReference>
<dbReference type="AlphaFoldDB" id="A0A955IWI2"/>
<dbReference type="GO" id="GO:0006412">
    <property type="term" value="P:translation"/>
    <property type="evidence" value="ECO:0007669"/>
    <property type="project" value="InterPro"/>
</dbReference>
<dbReference type="Proteomes" id="UP000714817">
    <property type="component" value="Unassembled WGS sequence"/>
</dbReference>
<keyword evidence="3" id="KW-0694">RNA-binding</keyword>
<protein>
    <recommendedName>
        <fullName evidence="6">Large ribosomal subunit protein uL3</fullName>
    </recommendedName>
    <alternativeName>
        <fullName evidence="7">50S ribosomal protein L3</fullName>
    </alternativeName>
</protein>
<dbReference type="InterPro" id="IPR000597">
    <property type="entry name" value="Ribosomal_uL3"/>
</dbReference>
<dbReference type="GO" id="GO:0005840">
    <property type="term" value="C:ribosome"/>
    <property type="evidence" value="ECO:0007669"/>
    <property type="project" value="UniProtKB-KW"/>
</dbReference>
<organism evidence="9 10">
    <name type="scientific">candidate division WWE3 bacterium</name>
    <dbReference type="NCBI Taxonomy" id="2053526"/>
    <lineage>
        <taxon>Bacteria</taxon>
        <taxon>Katanobacteria</taxon>
    </lineage>
</organism>
<dbReference type="SUPFAM" id="SSF50447">
    <property type="entry name" value="Translation proteins"/>
    <property type="match status" value="1"/>
</dbReference>
<keyword evidence="2" id="KW-0699">rRNA-binding</keyword>
<comment type="similarity">
    <text evidence="1">Belongs to the universal ribosomal protein uL3 family.</text>
</comment>
<proteinExistence type="inferred from homology"/>
<keyword evidence="5" id="KW-0687">Ribonucleoprotein</keyword>
<dbReference type="GO" id="GO:0003735">
    <property type="term" value="F:structural constituent of ribosome"/>
    <property type="evidence" value="ECO:0007669"/>
    <property type="project" value="InterPro"/>
</dbReference>
<dbReference type="EMBL" id="JAGQNY010000005">
    <property type="protein sequence ID" value="MCA9302072.1"/>
    <property type="molecule type" value="Genomic_DNA"/>
</dbReference>
<dbReference type="Pfam" id="PF00297">
    <property type="entry name" value="Ribosomal_L3"/>
    <property type="match status" value="1"/>
</dbReference>
<accession>A0A955IWI2</accession>
<dbReference type="GO" id="GO:1990904">
    <property type="term" value="C:ribonucleoprotein complex"/>
    <property type="evidence" value="ECO:0007669"/>
    <property type="project" value="UniProtKB-KW"/>
</dbReference>
<dbReference type="PANTHER" id="PTHR11229:SF16">
    <property type="entry name" value="LARGE RIBOSOMAL SUBUNIT PROTEIN UL3C"/>
    <property type="match status" value="1"/>
</dbReference>
<evidence type="ECO:0000256" key="5">
    <source>
        <dbReference type="ARBA" id="ARBA00023274"/>
    </source>
</evidence>
<evidence type="ECO:0000256" key="3">
    <source>
        <dbReference type="ARBA" id="ARBA00022884"/>
    </source>
</evidence>
<gene>
    <name evidence="9" type="primary">rplC</name>
    <name evidence="9" type="ORF">KDA10_01730</name>
</gene>
<dbReference type="InterPro" id="IPR019927">
    <property type="entry name" value="Ribosomal_uL3_bac/org-type"/>
</dbReference>
<evidence type="ECO:0000256" key="7">
    <source>
        <dbReference type="ARBA" id="ARBA00035457"/>
    </source>
</evidence>
<evidence type="ECO:0000256" key="1">
    <source>
        <dbReference type="ARBA" id="ARBA00006540"/>
    </source>
</evidence>
<evidence type="ECO:0000313" key="10">
    <source>
        <dbReference type="Proteomes" id="UP000714817"/>
    </source>
</evidence>
<reference evidence="9" key="2">
    <citation type="journal article" date="2021" name="Microbiome">
        <title>Successional dynamics and alternative stable states in a saline activated sludge microbial community over 9 years.</title>
        <authorList>
            <person name="Wang Y."/>
            <person name="Ye J."/>
            <person name="Ju F."/>
            <person name="Liu L."/>
            <person name="Boyd J.A."/>
            <person name="Deng Y."/>
            <person name="Parks D.H."/>
            <person name="Jiang X."/>
            <person name="Yin X."/>
            <person name="Woodcroft B.J."/>
            <person name="Tyson G.W."/>
            <person name="Hugenholtz P."/>
            <person name="Polz M.F."/>
            <person name="Zhang T."/>
        </authorList>
    </citation>
    <scope>NUCLEOTIDE SEQUENCE</scope>
    <source>
        <strain evidence="9">HKST-UBA80</strain>
    </source>
</reference>
<reference evidence="9" key="1">
    <citation type="submission" date="2020-04" db="EMBL/GenBank/DDBJ databases">
        <authorList>
            <person name="Zhang T."/>
        </authorList>
    </citation>
    <scope>NUCLEOTIDE SEQUENCE</scope>
    <source>
        <strain evidence="9">HKST-UBA80</strain>
    </source>
</reference>
<dbReference type="GO" id="GO:0019843">
    <property type="term" value="F:rRNA binding"/>
    <property type="evidence" value="ECO:0007669"/>
    <property type="project" value="UniProtKB-KW"/>
</dbReference>
<evidence type="ECO:0000313" key="9">
    <source>
        <dbReference type="EMBL" id="MCA9302072.1"/>
    </source>
</evidence>